<keyword evidence="4" id="KW-0249">Electron transport</keyword>
<dbReference type="InterPro" id="IPR051811">
    <property type="entry name" value="Cytochrome_c550/c551-like"/>
</dbReference>
<keyword evidence="1" id="KW-0813">Transport</keyword>
<protein>
    <submittedName>
        <fullName evidence="8">Cytochrome c</fullName>
    </submittedName>
</protein>
<dbReference type="AlphaFoldDB" id="A0A7Z2VH99"/>
<organism evidence="8 9">
    <name type="scientific">Cohnella herbarum</name>
    <dbReference type="NCBI Taxonomy" id="2728023"/>
    <lineage>
        <taxon>Bacteria</taxon>
        <taxon>Bacillati</taxon>
        <taxon>Bacillota</taxon>
        <taxon>Bacilli</taxon>
        <taxon>Bacillales</taxon>
        <taxon>Paenibacillaceae</taxon>
        <taxon>Cohnella</taxon>
    </lineage>
</organism>
<evidence type="ECO:0000256" key="2">
    <source>
        <dbReference type="ARBA" id="ARBA00022617"/>
    </source>
</evidence>
<dbReference type="SUPFAM" id="SSF46626">
    <property type="entry name" value="Cytochrome c"/>
    <property type="match status" value="1"/>
</dbReference>
<evidence type="ECO:0000256" key="3">
    <source>
        <dbReference type="ARBA" id="ARBA00022723"/>
    </source>
</evidence>
<dbReference type="PANTHER" id="PTHR37823">
    <property type="entry name" value="CYTOCHROME C-553-LIKE"/>
    <property type="match status" value="1"/>
</dbReference>
<keyword evidence="9" id="KW-1185">Reference proteome</keyword>
<evidence type="ECO:0000259" key="7">
    <source>
        <dbReference type="PROSITE" id="PS51007"/>
    </source>
</evidence>
<keyword evidence="5 6" id="KW-0408">Iron</keyword>
<evidence type="ECO:0000313" key="9">
    <source>
        <dbReference type="Proteomes" id="UP000502248"/>
    </source>
</evidence>
<keyword evidence="2 6" id="KW-0349">Heme</keyword>
<keyword evidence="3 6" id="KW-0479">Metal-binding</keyword>
<evidence type="ECO:0000313" key="8">
    <source>
        <dbReference type="EMBL" id="QJD82960.1"/>
    </source>
</evidence>
<dbReference type="Proteomes" id="UP000502248">
    <property type="component" value="Chromosome"/>
</dbReference>
<dbReference type="PROSITE" id="PS51007">
    <property type="entry name" value="CYTC"/>
    <property type="match status" value="1"/>
</dbReference>
<dbReference type="Gene3D" id="1.10.760.10">
    <property type="entry name" value="Cytochrome c-like domain"/>
    <property type="match status" value="1"/>
</dbReference>
<sequence length="121" mass="13163">MYKWIASGIIALACLFAVYLITYNMPEKEESAEPSSLIAIPATPVDADAALQVYKSNCLSCHGDQLSGGFAPNLTNVGTSMTKEKIYKQIKQGGGGMPKFEDRLTEDELVNITNWLAGMKK</sequence>
<evidence type="ECO:0000256" key="5">
    <source>
        <dbReference type="ARBA" id="ARBA00023004"/>
    </source>
</evidence>
<dbReference type="InterPro" id="IPR009056">
    <property type="entry name" value="Cyt_c-like_dom"/>
</dbReference>
<evidence type="ECO:0000256" key="6">
    <source>
        <dbReference type="PROSITE-ProRule" id="PRU00433"/>
    </source>
</evidence>
<dbReference type="GO" id="GO:0046872">
    <property type="term" value="F:metal ion binding"/>
    <property type="evidence" value="ECO:0007669"/>
    <property type="project" value="UniProtKB-KW"/>
</dbReference>
<proteinExistence type="predicted"/>
<reference evidence="8 9" key="1">
    <citation type="submission" date="2020-04" db="EMBL/GenBank/DDBJ databases">
        <title>Genome sequencing of novel species.</title>
        <authorList>
            <person name="Heo J."/>
            <person name="Kim S.-J."/>
            <person name="Kim J.-S."/>
            <person name="Hong S.-B."/>
            <person name="Kwon S.-W."/>
        </authorList>
    </citation>
    <scope>NUCLEOTIDE SEQUENCE [LARGE SCALE GENOMIC DNA]</scope>
    <source>
        <strain evidence="8 9">MFER-1</strain>
    </source>
</reference>
<dbReference type="KEGG" id="cheb:HH215_07075"/>
<accession>A0A7Z2VH99</accession>
<dbReference type="EMBL" id="CP051680">
    <property type="protein sequence ID" value="QJD82960.1"/>
    <property type="molecule type" value="Genomic_DNA"/>
</dbReference>
<name>A0A7Z2VH99_9BACL</name>
<dbReference type="PANTHER" id="PTHR37823:SF4">
    <property type="entry name" value="MENAQUINOL-CYTOCHROME C REDUCTASE CYTOCHROME B_C SUBUNIT"/>
    <property type="match status" value="1"/>
</dbReference>
<gene>
    <name evidence="8" type="ORF">HH215_07075</name>
</gene>
<dbReference type="Pfam" id="PF13442">
    <property type="entry name" value="Cytochrome_CBB3"/>
    <property type="match status" value="1"/>
</dbReference>
<dbReference type="InterPro" id="IPR036909">
    <property type="entry name" value="Cyt_c-like_dom_sf"/>
</dbReference>
<evidence type="ECO:0000256" key="1">
    <source>
        <dbReference type="ARBA" id="ARBA00022448"/>
    </source>
</evidence>
<dbReference type="RefSeq" id="WP_169279256.1">
    <property type="nucleotide sequence ID" value="NZ_CP051680.1"/>
</dbReference>
<evidence type="ECO:0000256" key="4">
    <source>
        <dbReference type="ARBA" id="ARBA00022982"/>
    </source>
</evidence>
<dbReference type="GO" id="GO:0009055">
    <property type="term" value="F:electron transfer activity"/>
    <property type="evidence" value="ECO:0007669"/>
    <property type="project" value="InterPro"/>
</dbReference>
<feature type="domain" description="Cytochrome c" evidence="7">
    <location>
        <begin position="45"/>
        <end position="120"/>
    </location>
</feature>
<dbReference type="GO" id="GO:0020037">
    <property type="term" value="F:heme binding"/>
    <property type="evidence" value="ECO:0007669"/>
    <property type="project" value="InterPro"/>
</dbReference>